<feature type="transmembrane region" description="Helical" evidence="2">
    <location>
        <begin position="483"/>
        <end position="506"/>
    </location>
</feature>
<keyword evidence="2" id="KW-0472">Membrane</keyword>
<reference evidence="3" key="1">
    <citation type="submission" date="2014-11" db="EMBL/GenBank/DDBJ databases">
        <authorList>
            <person name="Otto D Thomas"/>
            <person name="Naeem Raeece"/>
        </authorList>
    </citation>
    <scope>NUCLEOTIDE SEQUENCE</scope>
</reference>
<evidence type="ECO:0000256" key="2">
    <source>
        <dbReference type="SAM" id="Phobius"/>
    </source>
</evidence>
<evidence type="ECO:0000256" key="1">
    <source>
        <dbReference type="SAM" id="MobiDB-lite"/>
    </source>
</evidence>
<feature type="compositionally biased region" description="Basic and acidic residues" evidence="1">
    <location>
        <begin position="212"/>
        <end position="223"/>
    </location>
</feature>
<feature type="compositionally biased region" description="Basic and acidic residues" evidence="1">
    <location>
        <begin position="231"/>
        <end position="242"/>
    </location>
</feature>
<name>A0A0G4HNE2_9ALVE</name>
<dbReference type="EMBL" id="CDMZ01003308">
    <property type="protein sequence ID" value="CEM45876.1"/>
    <property type="molecule type" value="Genomic_DNA"/>
</dbReference>
<feature type="region of interest" description="Disordered" evidence="1">
    <location>
        <begin position="199"/>
        <end position="242"/>
    </location>
</feature>
<keyword evidence="2" id="KW-1133">Transmembrane helix</keyword>
<organism evidence="3">
    <name type="scientific">Chromera velia CCMP2878</name>
    <dbReference type="NCBI Taxonomy" id="1169474"/>
    <lineage>
        <taxon>Eukaryota</taxon>
        <taxon>Sar</taxon>
        <taxon>Alveolata</taxon>
        <taxon>Colpodellida</taxon>
        <taxon>Chromeraceae</taxon>
        <taxon>Chromera</taxon>
    </lineage>
</organism>
<gene>
    <name evidence="3" type="ORF">Cvel_29608</name>
</gene>
<accession>A0A0G4HNE2</accession>
<evidence type="ECO:0000313" key="3">
    <source>
        <dbReference type="EMBL" id="CEM45876.1"/>
    </source>
</evidence>
<keyword evidence="2" id="KW-0812">Transmembrane</keyword>
<feature type="region of interest" description="Disordered" evidence="1">
    <location>
        <begin position="322"/>
        <end position="341"/>
    </location>
</feature>
<proteinExistence type="predicted"/>
<feature type="region of interest" description="Disordered" evidence="1">
    <location>
        <begin position="262"/>
        <end position="281"/>
    </location>
</feature>
<dbReference type="VEuPathDB" id="CryptoDB:Cvel_29608"/>
<protein>
    <submittedName>
        <fullName evidence="3">Uncharacterized protein</fullName>
    </submittedName>
</protein>
<dbReference type="AlphaFoldDB" id="A0A0G4HNE2"/>
<sequence>MRLKRQASARVCSSMQLRVRKPSRQKKSLLMLFLFTSSVSEAVLSVLASASGPCHFQKRRETPRLKKGARQALGFVPPALRRSSGSSAMHAYGPFDGRRRVGGEETAEFWNEFDNVEAGVRLFLDAREEKRRREENSWERKVMEFFGASTKRRPASPQDLAISYRELEDMGFGHLVEPIRDKHGGALAVSVRMGIVEAPKKGSSVSGSRRRGGSEAVERDDPTKVFPRGRSMREETAEEKKKTAEDLYRMYSNKAYLSYQKEMREENPLGKPLSPEEAEKKRRRENYFGLPDEVLEERKRRLDEFIWSSDFETASVDALLGERSSSSSSSQKQMGGKSFRGRPLLRPLRGESLAMAQVQKLYLSLTVLSSALAFGKASIELSALPTSGRRLSEEVLRSLRRSGLFSSPVLDTLSKTEGSFFDAISPEAFLNAAEKATRVEEAVSAGESIQLPKETIRFVDVLLSVLPSDFFSAFDSARPFLEFLALFLLIGALGSSVLAGQTAASLNRSPRLWAAKGAIGGPLVLAELRKLGALTDEDYSGATEPVFSFSSSRSLKDQSWRAMQKEKERPGLLGTVQTRFGTKRRR</sequence>